<proteinExistence type="predicted"/>
<name>A0A9D4BT22_DREPO</name>
<sequence>MTFRFVHGRQLTDTFQVSSEVRQSCKLSNFLFLRDIIWVLKTSPDQKTNGIQ</sequence>
<dbReference type="Proteomes" id="UP000828390">
    <property type="component" value="Unassembled WGS sequence"/>
</dbReference>
<comment type="caution">
    <text evidence="1">The sequence shown here is derived from an EMBL/GenBank/DDBJ whole genome shotgun (WGS) entry which is preliminary data.</text>
</comment>
<protein>
    <submittedName>
        <fullName evidence="1">Uncharacterized protein</fullName>
    </submittedName>
</protein>
<reference evidence="1" key="1">
    <citation type="journal article" date="2019" name="bioRxiv">
        <title>The Genome of the Zebra Mussel, Dreissena polymorpha: A Resource for Invasive Species Research.</title>
        <authorList>
            <person name="McCartney M.A."/>
            <person name="Auch B."/>
            <person name="Kono T."/>
            <person name="Mallez S."/>
            <person name="Zhang Y."/>
            <person name="Obille A."/>
            <person name="Becker A."/>
            <person name="Abrahante J.E."/>
            <person name="Garbe J."/>
            <person name="Badalamenti J.P."/>
            <person name="Herman A."/>
            <person name="Mangelson H."/>
            <person name="Liachko I."/>
            <person name="Sullivan S."/>
            <person name="Sone E.D."/>
            <person name="Koren S."/>
            <person name="Silverstein K.A.T."/>
            <person name="Beckman K.B."/>
            <person name="Gohl D.M."/>
        </authorList>
    </citation>
    <scope>NUCLEOTIDE SEQUENCE</scope>
    <source>
        <strain evidence="1">Duluth1</strain>
        <tissue evidence="1">Whole animal</tissue>
    </source>
</reference>
<accession>A0A9D4BT22</accession>
<gene>
    <name evidence="1" type="ORF">DPMN_066667</name>
</gene>
<evidence type="ECO:0000313" key="1">
    <source>
        <dbReference type="EMBL" id="KAH3707267.1"/>
    </source>
</evidence>
<organism evidence="1 2">
    <name type="scientific">Dreissena polymorpha</name>
    <name type="common">Zebra mussel</name>
    <name type="synonym">Mytilus polymorpha</name>
    <dbReference type="NCBI Taxonomy" id="45954"/>
    <lineage>
        <taxon>Eukaryota</taxon>
        <taxon>Metazoa</taxon>
        <taxon>Spiralia</taxon>
        <taxon>Lophotrochozoa</taxon>
        <taxon>Mollusca</taxon>
        <taxon>Bivalvia</taxon>
        <taxon>Autobranchia</taxon>
        <taxon>Heteroconchia</taxon>
        <taxon>Euheterodonta</taxon>
        <taxon>Imparidentia</taxon>
        <taxon>Neoheterodontei</taxon>
        <taxon>Myida</taxon>
        <taxon>Dreissenoidea</taxon>
        <taxon>Dreissenidae</taxon>
        <taxon>Dreissena</taxon>
    </lineage>
</organism>
<keyword evidence="2" id="KW-1185">Reference proteome</keyword>
<evidence type="ECO:0000313" key="2">
    <source>
        <dbReference type="Proteomes" id="UP000828390"/>
    </source>
</evidence>
<reference evidence="1" key="2">
    <citation type="submission" date="2020-11" db="EMBL/GenBank/DDBJ databases">
        <authorList>
            <person name="McCartney M.A."/>
            <person name="Auch B."/>
            <person name="Kono T."/>
            <person name="Mallez S."/>
            <person name="Becker A."/>
            <person name="Gohl D.M."/>
            <person name="Silverstein K.A.T."/>
            <person name="Koren S."/>
            <person name="Bechman K.B."/>
            <person name="Herman A."/>
            <person name="Abrahante J.E."/>
            <person name="Garbe J."/>
        </authorList>
    </citation>
    <scope>NUCLEOTIDE SEQUENCE</scope>
    <source>
        <strain evidence="1">Duluth1</strain>
        <tissue evidence="1">Whole animal</tissue>
    </source>
</reference>
<dbReference type="EMBL" id="JAIWYP010000014">
    <property type="protein sequence ID" value="KAH3707267.1"/>
    <property type="molecule type" value="Genomic_DNA"/>
</dbReference>
<dbReference type="AlphaFoldDB" id="A0A9D4BT22"/>